<dbReference type="InterPro" id="IPR007934">
    <property type="entry name" value="AbfB_ABD"/>
</dbReference>
<feature type="domain" description="Alpha-L-arabinofuranosidase B arabinose-binding" evidence="3">
    <location>
        <begin position="72"/>
        <end position="111"/>
    </location>
</feature>
<dbReference type="EC" id="3.2.1.55" evidence="2"/>
<protein>
    <recommendedName>
        <fullName evidence="2">non-reducing end alpha-L-arabinofuranosidase</fullName>
        <ecNumber evidence="2">3.2.1.55</ecNumber>
    </recommendedName>
</protein>
<comment type="catalytic activity">
    <reaction evidence="1">
        <text>Hydrolysis of terminal non-reducing alpha-L-arabinofuranoside residues in alpha-L-arabinosides.</text>
        <dbReference type="EC" id="3.2.1.55"/>
    </reaction>
</comment>
<reference evidence="4" key="1">
    <citation type="submission" date="2021-06" db="EMBL/GenBank/DDBJ databases">
        <authorList>
            <person name="Kallberg Y."/>
            <person name="Tangrot J."/>
            <person name="Rosling A."/>
        </authorList>
    </citation>
    <scope>NUCLEOTIDE SEQUENCE</scope>
    <source>
        <strain evidence="4">MT106</strain>
    </source>
</reference>
<evidence type="ECO:0000256" key="2">
    <source>
        <dbReference type="ARBA" id="ARBA00012670"/>
    </source>
</evidence>
<dbReference type="InterPro" id="IPR036195">
    <property type="entry name" value="AbfB_ABD_sf"/>
</dbReference>
<evidence type="ECO:0000313" key="5">
    <source>
        <dbReference type="Proteomes" id="UP000789831"/>
    </source>
</evidence>
<dbReference type="OrthoDB" id="2379530at2759"/>
<evidence type="ECO:0000313" key="4">
    <source>
        <dbReference type="EMBL" id="CAG8682478.1"/>
    </source>
</evidence>
<dbReference type="GO" id="GO:0046373">
    <property type="term" value="P:L-arabinose metabolic process"/>
    <property type="evidence" value="ECO:0007669"/>
    <property type="project" value="InterPro"/>
</dbReference>
<evidence type="ECO:0000259" key="3">
    <source>
        <dbReference type="Pfam" id="PF05270"/>
    </source>
</evidence>
<name>A0A9N9EKP9_9GLOM</name>
<accession>A0A9N9EKP9</accession>
<dbReference type="Pfam" id="PF05270">
    <property type="entry name" value="AbfB"/>
    <property type="match status" value="1"/>
</dbReference>
<gene>
    <name evidence="4" type="ORF">AGERDE_LOCUS12731</name>
</gene>
<dbReference type="Proteomes" id="UP000789831">
    <property type="component" value="Unassembled WGS sequence"/>
</dbReference>
<organism evidence="4 5">
    <name type="scientific">Ambispora gerdemannii</name>
    <dbReference type="NCBI Taxonomy" id="144530"/>
    <lineage>
        <taxon>Eukaryota</taxon>
        <taxon>Fungi</taxon>
        <taxon>Fungi incertae sedis</taxon>
        <taxon>Mucoromycota</taxon>
        <taxon>Glomeromycotina</taxon>
        <taxon>Glomeromycetes</taxon>
        <taxon>Archaeosporales</taxon>
        <taxon>Ambisporaceae</taxon>
        <taxon>Ambispora</taxon>
    </lineage>
</organism>
<dbReference type="EMBL" id="CAJVPL010010938">
    <property type="protein sequence ID" value="CAG8682478.1"/>
    <property type="molecule type" value="Genomic_DNA"/>
</dbReference>
<comment type="caution">
    <text evidence="4">The sequence shown here is derived from an EMBL/GenBank/DDBJ whole genome shotgun (WGS) entry which is preliminary data.</text>
</comment>
<dbReference type="AlphaFoldDB" id="A0A9N9EKP9"/>
<keyword evidence="5" id="KW-1185">Reference proteome</keyword>
<proteinExistence type="predicted"/>
<dbReference type="GO" id="GO:0046556">
    <property type="term" value="F:alpha-L-arabinofuranosidase activity"/>
    <property type="evidence" value="ECO:0007669"/>
    <property type="project" value="UniProtKB-EC"/>
</dbReference>
<sequence length="118" mass="13673">MESTATKIKPPEIGAIESSNNVEYYVSHQDFLGLIRQLDQSDPVSNFIFKLVPGLHGSGISFESIDYPDKAGVRFQSVNFPSHFIRHRSNNELWIDLQEDTNRFMNDSTFKYHKFFKL</sequence>
<dbReference type="Gene3D" id="2.80.10.50">
    <property type="match status" value="2"/>
</dbReference>
<dbReference type="SUPFAM" id="SSF110221">
    <property type="entry name" value="AbfB domain"/>
    <property type="match status" value="1"/>
</dbReference>
<evidence type="ECO:0000256" key="1">
    <source>
        <dbReference type="ARBA" id="ARBA00001462"/>
    </source>
</evidence>